<dbReference type="AlphaFoldDB" id="A0A420J2K0"/>
<evidence type="ECO:0000313" key="1">
    <source>
        <dbReference type="EMBL" id="RKF81029.1"/>
    </source>
</evidence>
<evidence type="ECO:0000313" key="2">
    <source>
        <dbReference type="Proteomes" id="UP000285326"/>
    </source>
</evidence>
<accession>A0A420J2K0</accession>
<protein>
    <submittedName>
        <fullName evidence="1">Uncharacterized protein</fullName>
    </submittedName>
</protein>
<name>A0A420J2K0_9PEZI</name>
<reference evidence="1 2" key="1">
    <citation type="journal article" date="2018" name="BMC Genomics">
        <title>Comparative genome analyses reveal sequence features reflecting distinct modes of host-adaptation between dicot and monocot powdery mildew.</title>
        <authorList>
            <person name="Wu Y."/>
            <person name="Ma X."/>
            <person name="Pan Z."/>
            <person name="Kale S.D."/>
            <person name="Song Y."/>
            <person name="King H."/>
            <person name="Zhang Q."/>
            <person name="Presley C."/>
            <person name="Deng X."/>
            <person name="Wei C.I."/>
            <person name="Xiao S."/>
        </authorList>
    </citation>
    <scope>NUCLEOTIDE SEQUENCE [LARGE SCALE GENOMIC DNA]</scope>
    <source>
        <strain evidence="1">UMSG1</strain>
    </source>
</reference>
<proteinExistence type="predicted"/>
<sequence length="83" mass="9767">MIYVGYPQKFICKHRRSATFQLHASPSISTINFKQLKESKRYRRFECDLSSSPRSQLDFALSICKDLFDLYLKLKFDVALLLT</sequence>
<gene>
    <name evidence="1" type="ORF">GcM1_187018</name>
</gene>
<dbReference type="EMBL" id="MCBS01018735">
    <property type="protein sequence ID" value="RKF81029.1"/>
    <property type="molecule type" value="Genomic_DNA"/>
</dbReference>
<organism evidence="1 2">
    <name type="scientific">Golovinomyces cichoracearum</name>
    <dbReference type="NCBI Taxonomy" id="62708"/>
    <lineage>
        <taxon>Eukaryota</taxon>
        <taxon>Fungi</taxon>
        <taxon>Dikarya</taxon>
        <taxon>Ascomycota</taxon>
        <taxon>Pezizomycotina</taxon>
        <taxon>Leotiomycetes</taxon>
        <taxon>Erysiphales</taxon>
        <taxon>Erysiphaceae</taxon>
        <taxon>Golovinomyces</taxon>
    </lineage>
</organism>
<comment type="caution">
    <text evidence="1">The sequence shown here is derived from an EMBL/GenBank/DDBJ whole genome shotgun (WGS) entry which is preliminary data.</text>
</comment>
<dbReference type="Proteomes" id="UP000285326">
    <property type="component" value="Unassembled WGS sequence"/>
</dbReference>